<dbReference type="Pfam" id="PF09532">
    <property type="entry name" value="FDF"/>
    <property type="match status" value="1"/>
</dbReference>
<evidence type="ECO:0000259" key="2">
    <source>
        <dbReference type="PROSITE" id="PS51512"/>
    </source>
</evidence>
<evidence type="ECO:0000256" key="1">
    <source>
        <dbReference type="SAM" id="MobiDB-lite"/>
    </source>
</evidence>
<sequence>MEKLDASCSDAYVGSLISLTSKSEIRYEGFLFTLDTEKSTIVLKDVRSFGTEGRGTNILHIPPSSKVYDYIIFRNTDIKDLSVVAFSHNSEKPTDDRLEETTPEDLVQNDLSGHCMDICLGWPVSPQPSQMQEGANWWQWLFSSAASGSYGMSPNAVVATFSNSQKKTAPTSSWNSFMQENYDASVKSSHAKLSIFEQVPMFTPRTQSLEVWQHPAAYGTGLMTGHEQPKSSPHSPLQVRPLWQQPLLPLPVSEIEHRRLMREKGLANLQHAKRPRVSSRRRSKRAFSEEDSSSSPSIEASCSLFDLSKDFDFEAMNEHFNKKDLWNHIELDEQQGMHTNGKQHDPPQTNSDSTTSCSLSRKARFVDDFFDLSLSDDGSSTQNKTKGSDIAKQHQIDAETFGVSSLPRRDRRRGLHRGALWGGQHISIRTK</sequence>
<dbReference type="GO" id="GO:0003729">
    <property type="term" value="F:mRNA binding"/>
    <property type="evidence" value="ECO:0007669"/>
    <property type="project" value="TreeGrafter"/>
</dbReference>
<dbReference type="GO" id="GO:0033962">
    <property type="term" value="P:P-body assembly"/>
    <property type="evidence" value="ECO:0007669"/>
    <property type="project" value="TreeGrafter"/>
</dbReference>
<feature type="domain" description="DFDF" evidence="2">
    <location>
        <begin position="299"/>
        <end position="335"/>
    </location>
</feature>
<dbReference type="Proteomes" id="UP000886520">
    <property type="component" value="Chromosome 9"/>
</dbReference>
<feature type="region of interest" description="Disordered" evidence="1">
    <location>
        <begin position="337"/>
        <end position="357"/>
    </location>
</feature>
<accession>A0A9D4UWZ3</accession>
<protein>
    <recommendedName>
        <fullName evidence="2">DFDF domain-containing protein</fullName>
    </recommendedName>
</protein>
<organism evidence="3 4">
    <name type="scientific">Adiantum capillus-veneris</name>
    <name type="common">Maidenhair fern</name>
    <dbReference type="NCBI Taxonomy" id="13818"/>
    <lineage>
        <taxon>Eukaryota</taxon>
        <taxon>Viridiplantae</taxon>
        <taxon>Streptophyta</taxon>
        <taxon>Embryophyta</taxon>
        <taxon>Tracheophyta</taxon>
        <taxon>Polypodiopsida</taxon>
        <taxon>Polypodiidae</taxon>
        <taxon>Polypodiales</taxon>
        <taxon>Pteridineae</taxon>
        <taxon>Pteridaceae</taxon>
        <taxon>Vittarioideae</taxon>
        <taxon>Adiantum</taxon>
    </lineage>
</organism>
<keyword evidence="4" id="KW-1185">Reference proteome</keyword>
<feature type="region of interest" description="Disordered" evidence="1">
    <location>
        <begin position="264"/>
        <end position="299"/>
    </location>
</feature>
<reference evidence="3" key="1">
    <citation type="submission" date="2021-01" db="EMBL/GenBank/DDBJ databases">
        <title>Adiantum capillus-veneris genome.</title>
        <authorList>
            <person name="Fang Y."/>
            <person name="Liao Q."/>
        </authorList>
    </citation>
    <scope>NUCLEOTIDE SEQUENCE</scope>
    <source>
        <strain evidence="3">H3</strain>
        <tissue evidence="3">Leaf</tissue>
    </source>
</reference>
<dbReference type="InterPro" id="IPR019050">
    <property type="entry name" value="FDF_dom"/>
</dbReference>
<evidence type="ECO:0000313" key="3">
    <source>
        <dbReference type="EMBL" id="KAI5075419.1"/>
    </source>
</evidence>
<dbReference type="SUPFAM" id="SSF50182">
    <property type="entry name" value="Sm-like ribonucleoproteins"/>
    <property type="match status" value="1"/>
</dbReference>
<dbReference type="InterPro" id="IPR025762">
    <property type="entry name" value="DFDF"/>
</dbReference>
<dbReference type="GO" id="GO:0034063">
    <property type="term" value="P:stress granule assembly"/>
    <property type="evidence" value="ECO:0007669"/>
    <property type="project" value="TreeGrafter"/>
</dbReference>
<evidence type="ECO:0000313" key="4">
    <source>
        <dbReference type="Proteomes" id="UP000886520"/>
    </source>
</evidence>
<comment type="caution">
    <text evidence="3">The sequence shown here is derived from an EMBL/GenBank/DDBJ whole genome shotgun (WGS) entry which is preliminary data.</text>
</comment>
<dbReference type="SMART" id="SM01271">
    <property type="entry name" value="LSM14"/>
    <property type="match status" value="1"/>
</dbReference>
<dbReference type="GO" id="GO:0000932">
    <property type="term" value="C:P-body"/>
    <property type="evidence" value="ECO:0007669"/>
    <property type="project" value="TreeGrafter"/>
</dbReference>
<dbReference type="InterPro" id="IPR010920">
    <property type="entry name" value="LSM_dom_sf"/>
</dbReference>
<feature type="compositionally biased region" description="Basic residues" evidence="1">
    <location>
        <begin position="271"/>
        <end position="285"/>
    </location>
</feature>
<gene>
    <name evidence="3" type="ORF">GOP47_0009495</name>
</gene>
<name>A0A9D4UWZ3_ADICA</name>
<dbReference type="OrthoDB" id="21539at2759"/>
<dbReference type="AlphaFoldDB" id="A0A9D4UWZ3"/>
<dbReference type="EMBL" id="JABFUD020000009">
    <property type="protein sequence ID" value="KAI5075419.1"/>
    <property type="molecule type" value="Genomic_DNA"/>
</dbReference>
<dbReference type="InterPro" id="IPR025609">
    <property type="entry name" value="Lsm14-like_N"/>
</dbReference>
<dbReference type="Pfam" id="PF12701">
    <property type="entry name" value="LSM14"/>
    <property type="match status" value="1"/>
</dbReference>
<dbReference type="PROSITE" id="PS51512">
    <property type="entry name" value="DFDF"/>
    <property type="match status" value="1"/>
</dbReference>
<dbReference type="CDD" id="cd01736">
    <property type="entry name" value="LSm14_N"/>
    <property type="match status" value="1"/>
</dbReference>
<dbReference type="PANTHER" id="PTHR13586">
    <property type="entry name" value="SCD6 PROTEIN-RELATED"/>
    <property type="match status" value="1"/>
</dbReference>
<dbReference type="PANTHER" id="PTHR13586:SF0">
    <property type="entry name" value="TRAILER HITCH, ISOFORM H"/>
    <property type="match status" value="1"/>
</dbReference>
<proteinExistence type="predicted"/>
<dbReference type="SMART" id="SM01199">
    <property type="entry name" value="FDF"/>
    <property type="match status" value="1"/>
</dbReference>
<dbReference type="Gene3D" id="2.30.30.100">
    <property type="match status" value="1"/>
</dbReference>